<dbReference type="EMBL" id="VLNR01000006">
    <property type="protein sequence ID" value="TSE10482.1"/>
    <property type="molecule type" value="Genomic_DNA"/>
</dbReference>
<evidence type="ECO:0000313" key="1">
    <source>
        <dbReference type="EMBL" id="TSE10482.1"/>
    </source>
</evidence>
<dbReference type="OrthoDB" id="793644at2"/>
<gene>
    <name evidence="1" type="ORF">FOF46_04075</name>
</gene>
<keyword evidence="2" id="KW-1185">Reference proteome</keyword>
<name>A0A554VPR4_9FLAO</name>
<proteinExistence type="predicted"/>
<accession>A0A554VPR4</accession>
<dbReference type="AlphaFoldDB" id="A0A554VPR4"/>
<evidence type="ECO:0000313" key="2">
    <source>
        <dbReference type="Proteomes" id="UP000318833"/>
    </source>
</evidence>
<protein>
    <submittedName>
        <fullName evidence="1">Uncharacterized protein</fullName>
    </submittedName>
</protein>
<dbReference type="RefSeq" id="WP_143915548.1">
    <property type="nucleotide sequence ID" value="NZ_CANLFO010000002.1"/>
</dbReference>
<organism evidence="1 2">
    <name type="scientific">Aquimarina algiphila</name>
    <dbReference type="NCBI Taxonomy" id="2047982"/>
    <lineage>
        <taxon>Bacteria</taxon>
        <taxon>Pseudomonadati</taxon>
        <taxon>Bacteroidota</taxon>
        <taxon>Flavobacteriia</taxon>
        <taxon>Flavobacteriales</taxon>
        <taxon>Flavobacteriaceae</taxon>
        <taxon>Aquimarina</taxon>
    </lineage>
</organism>
<reference evidence="1 2" key="1">
    <citation type="submission" date="2019-07" db="EMBL/GenBank/DDBJ databases">
        <title>The draft genome sequence of Aquimarina algiphila M91.</title>
        <authorList>
            <person name="Meng X."/>
        </authorList>
    </citation>
    <scope>NUCLEOTIDE SEQUENCE [LARGE SCALE GENOMIC DNA]</scope>
    <source>
        <strain evidence="1 2">M91</strain>
    </source>
</reference>
<dbReference type="Proteomes" id="UP000318833">
    <property type="component" value="Unassembled WGS sequence"/>
</dbReference>
<comment type="caution">
    <text evidence="1">The sequence shown here is derived from an EMBL/GenBank/DDBJ whole genome shotgun (WGS) entry which is preliminary data.</text>
</comment>
<dbReference type="PROSITE" id="PS51257">
    <property type="entry name" value="PROKAR_LIPOPROTEIN"/>
    <property type="match status" value="1"/>
</dbReference>
<sequence>MKNYIFLLIIIITIVSCQETKKENSDYQEIEVEKLTPGPIVNESLTDKQLDHIRTIHDTFLEVYPISLDETITNFKRDQNPDNEIEVWLAMAESYKNFVLKNKGDDQVEKRKEAFKLVLMRSMMSEEETVKKTEIKILTKKEVKEILDSYQLGKKPIKIETH</sequence>